<gene>
    <name evidence="2" type="ORF">MSYG_1622</name>
</gene>
<sequence length="573" mass="64690">MDLWRPAPLGHKSIPLLWQQSMGRNTSKKRLGDVHLTPTSIQVFNATLFDKMRGRSTECGLGFGTPETDHVSVEGIISLREYASKRIEHEMMMFETIQQATDISKLLWEAQMAYMARRYVLAAVLYRRLSELDSAYACACLAKMFGFGIVEYNVVLFERDTLRGIAWAIRGLRLVVSDIHGTHNLEHVQTMSQILSLICILVCAPESMQTLRTDDQHADVSLSLLLLFPRSCELLHPRARVQNKIPSELTRESIWMALRDVLSEMTPIQEAQELMEPADLAQVELLKKRVRIDILYLEAFLVMRQAFLHKDASLIQETYTCWTQYLSEGRDLTDKVDISSFRRVASEGQEWAVPDAERTTSASLSHAEFSALSRRISNIFPFTAPKQNTRDSYQPIISDSAHAGQQKVARPTAPTKSDKTKACAKPHFLSNITPSTVSYTSSKDHATGHRTQRYSGITSNRLKDVQGISQRRYVSAETMPNTFLKPEEPNYLTRMDDVLPTRRRRTPSIVSVTPSLMFPSSNEPSTLSSDPATEVVGQSVQTTSAYLYTDNDGEHALRARLKRQSSRASLRGL</sequence>
<dbReference type="Proteomes" id="UP000186303">
    <property type="component" value="Chromosome 2"/>
</dbReference>
<evidence type="ECO:0000256" key="1">
    <source>
        <dbReference type="SAM" id="MobiDB-lite"/>
    </source>
</evidence>
<dbReference type="VEuPathDB" id="FungiDB:MSYG_1622"/>
<accession>A0A1M8A4D6</accession>
<evidence type="ECO:0000313" key="3">
    <source>
        <dbReference type="Proteomes" id="UP000186303"/>
    </source>
</evidence>
<protein>
    <submittedName>
        <fullName evidence="2">Uncharacterized protein</fullName>
    </submittedName>
</protein>
<dbReference type="OrthoDB" id="3340239at2759"/>
<organism evidence="2 3">
    <name type="scientific">Malassezia sympodialis (strain ATCC 42132)</name>
    <name type="common">Atopic eczema-associated yeast</name>
    <dbReference type="NCBI Taxonomy" id="1230383"/>
    <lineage>
        <taxon>Eukaryota</taxon>
        <taxon>Fungi</taxon>
        <taxon>Dikarya</taxon>
        <taxon>Basidiomycota</taxon>
        <taxon>Ustilaginomycotina</taxon>
        <taxon>Malasseziomycetes</taxon>
        <taxon>Malasseziales</taxon>
        <taxon>Malasseziaceae</taxon>
        <taxon>Malassezia</taxon>
    </lineage>
</organism>
<proteinExistence type="predicted"/>
<evidence type="ECO:0000313" key="2">
    <source>
        <dbReference type="EMBL" id="SHO77281.1"/>
    </source>
</evidence>
<dbReference type="AlphaFoldDB" id="A0A1M8A4D6"/>
<dbReference type="EMBL" id="LT671822">
    <property type="protein sequence ID" value="SHO77281.1"/>
    <property type="molecule type" value="Genomic_DNA"/>
</dbReference>
<reference evidence="3" key="1">
    <citation type="journal article" date="2017" name="Nucleic Acids Res.">
        <title>Proteogenomics produces comprehensive and highly accurate protein-coding gene annotation in a complete genome assembly of Malassezia sympodialis.</title>
        <authorList>
            <person name="Zhu Y."/>
            <person name="Engstroem P.G."/>
            <person name="Tellgren-Roth C."/>
            <person name="Baudo C.D."/>
            <person name="Kennell J.C."/>
            <person name="Sun S."/>
            <person name="Billmyre R.B."/>
            <person name="Schroeder M.S."/>
            <person name="Andersson A."/>
            <person name="Holm T."/>
            <person name="Sigurgeirsson B."/>
            <person name="Wu G."/>
            <person name="Sankaranarayanan S.R."/>
            <person name="Siddharthan R."/>
            <person name="Sanyal K."/>
            <person name="Lundeberg J."/>
            <person name="Nystedt B."/>
            <person name="Boekhout T."/>
            <person name="Dawson T.L. Jr."/>
            <person name="Heitman J."/>
            <person name="Scheynius A."/>
            <person name="Lehtioe J."/>
        </authorList>
    </citation>
    <scope>NUCLEOTIDE SEQUENCE [LARGE SCALE GENOMIC DNA]</scope>
    <source>
        <strain evidence="3">ATCC 42132</strain>
    </source>
</reference>
<name>A0A1M8A4D6_MALS4</name>
<feature type="region of interest" description="Disordered" evidence="1">
    <location>
        <begin position="400"/>
        <end position="422"/>
    </location>
</feature>
<keyword evidence="3" id="KW-1185">Reference proteome</keyword>
<dbReference type="OMA" id="SCELLHP"/>